<dbReference type="EMBL" id="JACVVK020000044">
    <property type="protein sequence ID" value="KAK7499449.1"/>
    <property type="molecule type" value="Genomic_DNA"/>
</dbReference>
<feature type="region of interest" description="Disordered" evidence="1">
    <location>
        <begin position="1"/>
        <end position="23"/>
    </location>
</feature>
<sequence length="109" mass="11645">MAMCTSIAHSPRKRSASPAPAKPTVIDKGLHVFLPLSPDDVTDYAADAPAWPDSTLKTDDVCSLHDNLRNNLAGKDESWAPIQAPSLSAILMRLTAFSPAFAELSDSLL</sequence>
<accession>A0ABD0LKH5</accession>
<evidence type="ECO:0000256" key="1">
    <source>
        <dbReference type="SAM" id="MobiDB-lite"/>
    </source>
</evidence>
<evidence type="ECO:0000313" key="3">
    <source>
        <dbReference type="Proteomes" id="UP001519460"/>
    </source>
</evidence>
<name>A0ABD0LKH5_9CAEN</name>
<gene>
    <name evidence="2" type="ORF">BaRGS_00009424</name>
</gene>
<organism evidence="2 3">
    <name type="scientific">Batillaria attramentaria</name>
    <dbReference type="NCBI Taxonomy" id="370345"/>
    <lineage>
        <taxon>Eukaryota</taxon>
        <taxon>Metazoa</taxon>
        <taxon>Spiralia</taxon>
        <taxon>Lophotrochozoa</taxon>
        <taxon>Mollusca</taxon>
        <taxon>Gastropoda</taxon>
        <taxon>Caenogastropoda</taxon>
        <taxon>Sorbeoconcha</taxon>
        <taxon>Cerithioidea</taxon>
        <taxon>Batillariidae</taxon>
        <taxon>Batillaria</taxon>
    </lineage>
</organism>
<protein>
    <submittedName>
        <fullName evidence="2">Uncharacterized protein</fullName>
    </submittedName>
</protein>
<dbReference type="Proteomes" id="UP001519460">
    <property type="component" value="Unassembled WGS sequence"/>
</dbReference>
<evidence type="ECO:0000313" key="2">
    <source>
        <dbReference type="EMBL" id="KAK7499449.1"/>
    </source>
</evidence>
<dbReference type="AlphaFoldDB" id="A0ABD0LKH5"/>
<proteinExistence type="predicted"/>
<keyword evidence="3" id="KW-1185">Reference proteome</keyword>
<comment type="caution">
    <text evidence="2">The sequence shown here is derived from an EMBL/GenBank/DDBJ whole genome shotgun (WGS) entry which is preliminary data.</text>
</comment>
<reference evidence="2 3" key="1">
    <citation type="journal article" date="2023" name="Sci. Data">
        <title>Genome assembly of the Korean intertidal mud-creeper Batillaria attramentaria.</title>
        <authorList>
            <person name="Patra A.K."/>
            <person name="Ho P.T."/>
            <person name="Jun S."/>
            <person name="Lee S.J."/>
            <person name="Kim Y."/>
            <person name="Won Y.J."/>
        </authorList>
    </citation>
    <scope>NUCLEOTIDE SEQUENCE [LARGE SCALE GENOMIC DNA]</scope>
    <source>
        <strain evidence="2">Wonlab-2016</strain>
    </source>
</reference>